<accession>A0ACC0CXC4</accession>
<reference evidence="1 2" key="1">
    <citation type="journal article" date="2022" name="New Phytol.">
        <title>Ecological generalism drives hyperdiversity of secondary metabolite gene clusters in xylarialean endophytes.</title>
        <authorList>
            <person name="Franco M.E.E."/>
            <person name="Wisecaver J.H."/>
            <person name="Arnold A.E."/>
            <person name="Ju Y.M."/>
            <person name="Slot J.C."/>
            <person name="Ahrendt S."/>
            <person name="Moore L.P."/>
            <person name="Eastman K.E."/>
            <person name="Scott K."/>
            <person name="Konkel Z."/>
            <person name="Mondo S.J."/>
            <person name="Kuo A."/>
            <person name="Hayes R.D."/>
            <person name="Haridas S."/>
            <person name="Andreopoulos B."/>
            <person name="Riley R."/>
            <person name="LaButti K."/>
            <person name="Pangilinan J."/>
            <person name="Lipzen A."/>
            <person name="Amirebrahimi M."/>
            <person name="Yan J."/>
            <person name="Adam C."/>
            <person name="Keymanesh K."/>
            <person name="Ng V."/>
            <person name="Louie K."/>
            <person name="Northen T."/>
            <person name="Drula E."/>
            <person name="Henrissat B."/>
            <person name="Hsieh H.M."/>
            <person name="Youens-Clark K."/>
            <person name="Lutzoni F."/>
            <person name="Miadlikowska J."/>
            <person name="Eastwood D.C."/>
            <person name="Hamelin R.C."/>
            <person name="Grigoriev I.V."/>
            <person name="U'Ren J.M."/>
        </authorList>
    </citation>
    <scope>NUCLEOTIDE SEQUENCE [LARGE SCALE GENOMIC DNA]</scope>
    <source>
        <strain evidence="1 2">ER1909</strain>
    </source>
</reference>
<keyword evidence="2" id="KW-1185">Reference proteome</keyword>
<sequence>MASSRANMKTVVVGGGGTMGSSTALHLIRSGYTPSNITVLDTYPIPSAQSAGNDLNKIMGIQLRNKVDLQLSLEARDMWRNDELFKPFFHNTGRLDCEGTEKGIASLRQQYQDLLDAGAGLEKSNEWLDDEDAILAKMPLLQRDQIKGWKAIFSRDGGWLAAGKAINAIGEELRKHGVKFGFGGAGSFKQPLFEGDGTTCIGVETVDGTKYYADKVVLATGAWSPALVDLEDQCCSKAWVYAMMQLTPQEAAEYKDSPVVYNGDYGFFFEPNEDGIIKVCDEFPGFTRFKQHQPYGASKPKHVSVPRSHAKHPTDTYPDASEKSIRRAISMFLPQFQNKELFNRALCWCTDTADAALLICEHPKWKNFILATGDSGHTFKLLPIVGKHVVELLEGNLAEDLAHAWRWRPGGDALKSRRSAPAKDLADMPGWNHDADSKSRL</sequence>
<dbReference type="Proteomes" id="UP001497680">
    <property type="component" value="Unassembled WGS sequence"/>
</dbReference>
<proteinExistence type="predicted"/>
<gene>
    <name evidence="1" type="ORF">F4821DRAFT_153567</name>
</gene>
<name>A0ACC0CXC4_9PEZI</name>
<comment type="caution">
    <text evidence="1">The sequence shown here is derived from an EMBL/GenBank/DDBJ whole genome shotgun (WGS) entry which is preliminary data.</text>
</comment>
<dbReference type="EMBL" id="MU394328">
    <property type="protein sequence ID" value="KAI6085142.1"/>
    <property type="molecule type" value="Genomic_DNA"/>
</dbReference>
<evidence type="ECO:0000313" key="1">
    <source>
        <dbReference type="EMBL" id="KAI6085142.1"/>
    </source>
</evidence>
<protein>
    <submittedName>
        <fullName evidence="1">Fructosyl amino acid oxidase</fullName>
    </submittedName>
</protein>
<evidence type="ECO:0000313" key="2">
    <source>
        <dbReference type="Proteomes" id="UP001497680"/>
    </source>
</evidence>
<organism evidence="1 2">
    <name type="scientific">Hypoxylon rubiginosum</name>
    <dbReference type="NCBI Taxonomy" id="110542"/>
    <lineage>
        <taxon>Eukaryota</taxon>
        <taxon>Fungi</taxon>
        <taxon>Dikarya</taxon>
        <taxon>Ascomycota</taxon>
        <taxon>Pezizomycotina</taxon>
        <taxon>Sordariomycetes</taxon>
        <taxon>Xylariomycetidae</taxon>
        <taxon>Xylariales</taxon>
        <taxon>Hypoxylaceae</taxon>
        <taxon>Hypoxylon</taxon>
    </lineage>
</organism>